<evidence type="ECO:0000313" key="1">
    <source>
        <dbReference type="EMBL" id="KAJ8626161.1"/>
    </source>
</evidence>
<name>A0ACC2KYC5_PERAE</name>
<protein>
    <submittedName>
        <fullName evidence="1">Uncharacterized protein</fullName>
    </submittedName>
</protein>
<dbReference type="EMBL" id="CM056814">
    <property type="protein sequence ID" value="KAJ8626161.1"/>
    <property type="molecule type" value="Genomic_DNA"/>
</dbReference>
<keyword evidence="2" id="KW-1185">Reference proteome</keyword>
<comment type="caution">
    <text evidence="1">The sequence shown here is derived from an EMBL/GenBank/DDBJ whole genome shotgun (WGS) entry which is preliminary data.</text>
</comment>
<dbReference type="Proteomes" id="UP001234297">
    <property type="component" value="Chromosome 6"/>
</dbReference>
<proteinExistence type="predicted"/>
<sequence>MVIHGRLSHPTVPRRPTTTTKLQKPLATLRSLLLRQGGIDREKRLVEIEEEEGENGRRSSSARRSRGRFQDKGMEHDWRPQLQA</sequence>
<accession>A0ACC2KYC5</accession>
<organism evidence="1 2">
    <name type="scientific">Persea americana</name>
    <name type="common">Avocado</name>
    <dbReference type="NCBI Taxonomy" id="3435"/>
    <lineage>
        <taxon>Eukaryota</taxon>
        <taxon>Viridiplantae</taxon>
        <taxon>Streptophyta</taxon>
        <taxon>Embryophyta</taxon>
        <taxon>Tracheophyta</taxon>
        <taxon>Spermatophyta</taxon>
        <taxon>Magnoliopsida</taxon>
        <taxon>Magnoliidae</taxon>
        <taxon>Laurales</taxon>
        <taxon>Lauraceae</taxon>
        <taxon>Persea</taxon>
    </lineage>
</organism>
<gene>
    <name evidence="1" type="ORF">MRB53_019468</name>
</gene>
<evidence type="ECO:0000313" key="2">
    <source>
        <dbReference type="Proteomes" id="UP001234297"/>
    </source>
</evidence>
<reference evidence="1 2" key="1">
    <citation type="journal article" date="2022" name="Hortic Res">
        <title>A haplotype resolved chromosomal level avocado genome allows analysis of novel avocado genes.</title>
        <authorList>
            <person name="Nath O."/>
            <person name="Fletcher S.J."/>
            <person name="Hayward A."/>
            <person name="Shaw L.M."/>
            <person name="Masouleh A.K."/>
            <person name="Furtado A."/>
            <person name="Henry R.J."/>
            <person name="Mitter N."/>
        </authorList>
    </citation>
    <scope>NUCLEOTIDE SEQUENCE [LARGE SCALE GENOMIC DNA]</scope>
    <source>
        <strain evidence="2">cv. Hass</strain>
    </source>
</reference>